<dbReference type="SUPFAM" id="SSF103473">
    <property type="entry name" value="MFS general substrate transporter"/>
    <property type="match status" value="1"/>
</dbReference>
<dbReference type="EnsemblProtists" id="EOD30836">
    <property type="protein sequence ID" value="EOD30836"/>
    <property type="gene ID" value="EMIHUDRAFT_113091"/>
</dbReference>
<feature type="chain" id="PRO_5044291678" description="Major facilitator superfamily (MFS) profile domain-containing protein" evidence="3">
    <location>
        <begin position="22"/>
        <end position="248"/>
    </location>
</feature>
<organism evidence="4 5">
    <name type="scientific">Emiliania huxleyi (strain CCMP1516)</name>
    <dbReference type="NCBI Taxonomy" id="280463"/>
    <lineage>
        <taxon>Eukaryota</taxon>
        <taxon>Haptista</taxon>
        <taxon>Haptophyta</taxon>
        <taxon>Prymnesiophyceae</taxon>
        <taxon>Isochrysidales</taxon>
        <taxon>Noelaerhabdaceae</taxon>
        <taxon>Emiliania</taxon>
    </lineage>
</organism>
<evidence type="ECO:0000313" key="5">
    <source>
        <dbReference type="Proteomes" id="UP000013827"/>
    </source>
</evidence>
<dbReference type="KEGG" id="ehx:EMIHUDRAFT_113091"/>
<sequence>MRSRPMTTLRLLLVAAAAASALLPSPSPLRSPPTTDAALRVATSGCAGEAVPSALYAHLGQDRVATAAALGRISSSAALLDILVTPQLGRLSDTIGRKPLLVGAPALALLCRGVAASRPTIRVLVIVKLLSLLLTSTFSVALRASIADTHRDDPAALTGKLGLVVGPTLYGYLFGLGCSVGVPALPFLFATAVSLSATALVLASPSHVWDPPPQPPAARDAGGGGGSGSGDLAAGSGGAGGSGRGGGS</sequence>
<keyword evidence="3" id="KW-0732">Signal</keyword>
<name>A0A0D3K501_EMIH1</name>
<dbReference type="AlphaFoldDB" id="A0A0D3K501"/>
<feature type="transmembrane region" description="Helical" evidence="2">
    <location>
        <begin position="121"/>
        <end position="142"/>
    </location>
</feature>
<dbReference type="InterPro" id="IPR036259">
    <property type="entry name" value="MFS_trans_sf"/>
</dbReference>
<keyword evidence="2" id="KW-0472">Membrane</keyword>
<proteinExistence type="predicted"/>
<protein>
    <recommendedName>
        <fullName evidence="6">Major facilitator superfamily (MFS) profile domain-containing protein</fullName>
    </recommendedName>
</protein>
<dbReference type="HOGENOM" id="CLU_1121830_0_0_1"/>
<accession>A0A0D3K501</accession>
<feature type="region of interest" description="Disordered" evidence="1">
    <location>
        <begin position="207"/>
        <end position="248"/>
    </location>
</feature>
<evidence type="ECO:0000256" key="2">
    <source>
        <dbReference type="SAM" id="Phobius"/>
    </source>
</evidence>
<evidence type="ECO:0008006" key="6">
    <source>
        <dbReference type="Google" id="ProtNLM"/>
    </source>
</evidence>
<evidence type="ECO:0000313" key="4">
    <source>
        <dbReference type="EnsemblProtists" id="EOD30836"/>
    </source>
</evidence>
<dbReference type="PaxDb" id="2903-EOD30836"/>
<keyword evidence="2" id="KW-0812">Transmembrane</keyword>
<dbReference type="Proteomes" id="UP000013827">
    <property type="component" value="Unassembled WGS sequence"/>
</dbReference>
<reference evidence="5" key="1">
    <citation type="journal article" date="2013" name="Nature">
        <title>Pan genome of the phytoplankton Emiliania underpins its global distribution.</title>
        <authorList>
            <person name="Read B.A."/>
            <person name="Kegel J."/>
            <person name="Klute M.J."/>
            <person name="Kuo A."/>
            <person name="Lefebvre S.C."/>
            <person name="Maumus F."/>
            <person name="Mayer C."/>
            <person name="Miller J."/>
            <person name="Monier A."/>
            <person name="Salamov A."/>
            <person name="Young J."/>
            <person name="Aguilar M."/>
            <person name="Claverie J.M."/>
            <person name="Frickenhaus S."/>
            <person name="Gonzalez K."/>
            <person name="Herman E.K."/>
            <person name="Lin Y.C."/>
            <person name="Napier J."/>
            <person name="Ogata H."/>
            <person name="Sarno A.F."/>
            <person name="Shmutz J."/>
            <person name="Schroeder D."/>
            <person name="de Vargas C."/>
            <person name="Verret F."/>
            <person name="von Dassow P."/>
            <person name="Valentin K."/>
            <person name="Van de Peer Y."/>
            <person name="Wheeler G."/>
            <person name="Dacks J.B."/>
            <person name="Delwiche C.F."/>
            <person name="Dyhrman S.T."/>
            <person name="Glockner G."/>
            <person name="John U."/>
            <person name="Richards T."/>
            <person name="Worden A.Z."/>
            <person name="Zhang X."/>
            <person name="Grigoriev I.V."/>
            <person name="Allen A.E."/>
            <person name="Bidle K."/>
            <person name="Borodovsky M."/>
            <person name="Bowler C."/>
            <person name="Brownlee C."/>
            <person name="Cock J.M."/>
            <person name="Elias M."/>
            <person name="Gladyshev V.N."/>
            <person name="Groth M."/>
            <person name="Guda C."/>
            <person name="Hadaegh A."/>
            <person name="Iglesias-Rodriguez M.D."/>
            <person name="Jenkins J."/>
            <person name="Jones B.M."/>
            <person name="Lawson T."/>
            <person name="Leese F."/>
            <person name="Lindquist E."/>
            <person name="Lobanov A."/>
            <person name="Lomsadze A."/>
            <person name="Malik S.B."/>
            <person name="Marsh M.E."/>
            <person name="Mackinder L."/>
            <person name="Mock T."/>
            <person name="Mueller-Roeber B."/>
            <person name="Pagarete A."/>
            <person name="Parker M."/>
            <person name="Probert I."/>
            <person name="Quesneville H."/>
            <person name="Raines C."/>
            <person name="Rensing S.A."/>
            <person name="Riano-Pachon D.M."/>
            <person name="Richier S."/>
            <person name="Rokitta S."/>
            <person name="Shiraiwa Y."/>
            <person name="Soanes D.M."/>
            <person name="van der Giezen M."/>
            <person name="Wahlund T.M."/>
            <person name="Williams B."/>
            <person name="Wilson W."/>
            <person name="Wolfe G."/>
            <person name="Wurch L.L."/>
        </authorList>
    </citation>
    <scope>NUCLEOTIDE SEQUENCE</scope>
</reference>
<reference evidence="4" key="2">
    <citation type="submission" date="2024-10" db="UniProtKB">
        <authorList>
            <consortium name="EnsemblProtists"/>
        </authorList>
    </citation>
    <scope>IDENTIFICATION</scope>
</reference>
<feature type="compositionally biased region" description="Gly residues" evidence="1">
    <location>
        <begin position="221"/>
        <end position="248"/>
    </location>
</feature>
<evidence type="ECO:0000256" key="1">
    <source>
        <dbReference type="SAM" id="MobiDB-lite"/>
    </source>
</evidence>
<evidence type="ECO:0000256" key="3">
    <source>
        <dbReference type="SAM" id="SignalP"/>
    </source>
</evidence>
<feature type="signal peptide" evidence="3">
    <location>
        <begin position="1"/>
        <end position="21"/>
    </location>
</feature>
<dbReference type="GeneID" id="17276110"/>
<keyword evidence="5" id="KW-1185">Reference proteome</keyword>
<keyword evidence="2" id="KW-1133">Transmembrane helix</keyword>
<dbReference type="Gene3D" id="1.20.1250.20">
    <property type="entry name" value="MFS general substrate transporter like domains"/>
    <property type="match status" value="1"/>
</dbReference>
<dbReference type="RefSeq" id="XP_005783265.1">
    <property type="nucleotide sequence ID" value="XM_005783208.1"/>
</dbReference>